<dbReference type="CDD" id="cd00093">
    <property type="entry name" value="HTH_XRE"/>
    <property type="match status" value="1"/>
</dbReference>
<name>A0ABY9JUZ8_9BACI</name>
<organism evidence="3 4">
    <name type="scientific">Bacillus carboniphilus</name>
    <dbReference type="NCBI Taxonomy" id="86663"/>
    <lineage>
        <taxon>Bacteria</taxon>
        <taxon>Bacillati</taxon>
        <taxon>Bacillota</taxon>
        <taxon>Bacilli</taxon>
        <taxon>Bacillales</taxon>
        <taxon>Bacillaceae</taxon>
        <taxon>Bacillus</taxon>
    </lineage>
</organism>
<dbReference type="SMART" id="SM00530">
    <property type="entry name" value="HTH_XRE"/>
    <property type="match status" value="1"/>
</dbReference>
<feature type="domain" description="HTH cro/C1-type" evidence="2">
    <location>
        <begin position="7"/>
        <end position="61"/>
    </location>
</feature>
<protein>
    <submittedName>
        <fullName evidence="3">XRE family transcriptional regulator</fullName>
    </submittedName>
</protein>
<dbReference type="Pfam" id="PF07883">
    <property type="entry name" value="Cupin_2"/>
    <property type="match status" value="1"/>
</dbReference>
<dbReference type="InterPro" id="IPR014710">
    <property type="entry name" value="RmlC-like_jellyroll"/>
</dbReference>
<gene>
    <name evidence="3" type="ORF">LC087_03300</name>
</gene>
<dbReference type="RefSeq" id="WP_226539782.1">
    <property type="nucleotide sequence ID" value="NZ_CP129013.1"/>
</dbReference>
<evidence type="ECO:0000313" key="4">
    <source>
        <dbReference type="Proteomes" id="UP001197974"/>
    </source>
</evidence>
<dbReference type="CDD" id="cd02209">
    <property type="entry name" value="cupin_XRE_C"/>
    <property type="match status" value="1"/>
</dbReference>
<dbReference type="SUPFAM" id="SSF47413">
    <property type="entry name" value="lambda repressor-like DNA-binding domains"/>
    <property type="match status" value="1"/>
</dbReference>
<dbReference type="Gene3D" id="1.10.260.40">
    <property type="entry name" value="lambda repressor-like DNA-binding domains"/>
    <property type="match status" value="1"/>
</dbReference>
<dbReference type="Gene3D" id="2.60.120.10">
    <property type="entry name" value="Jelly Rolls"/>
    <property type="match status" value="1"/>
</dbReference>
<dbReference type="SUPFAM" id="SSF51182">
    <property type="entry name" value="RmlC-like cupins"/>
    <property type="match status" value="1"/>
</dbReference>
<evidence type="ECO:0000259" key="2">
    <source>
        <dbReference type="PROSITE" id="PS50943"/>
    </source>
</evidence>
<dbReference type="EMBL" id="CP129013">
    <property type="protein sequence ID" value="WLR43234.1"/>
    <property type="molecule type" value="Genomic_DNA"/>
</dbReference>
<dbReference type="InterPro" id="IPR001387">
    <property type="entry name" value="Cro/C1-type_HTH"/>
</dbReference>
<dbReference type="InterPro" id="IPR011051">
    <property type="entry name" value="RmlC_Cupin_sf"/>
</dbReference>
<evidence type="ECO:0000313" key="3">
    <source>
        <dbReference type="EMBL" id="WLR43234.1"/>
    </source>
</evidence>
<dbReference type="PROSITE" id="PS50943">
    <property type="entry name" value="HTH_CROC1"/>
    <property type="match status" value="1"/>
</dbReference>
<sequence>MHFGKNVKKIRKQKGITLQKLSQLSEVSPSMLSKIEREEKNPTIQVACQIAEGLNITLSDLLDQKERKKDRMVLKKETRQIYIDKKFGFERHLLSPSAPSSGIEFILNKIPPKSESGIFPAHKEGVTETIYVAKGCITVELDGGDFKENLNEGDSFYFEANTEHRFINKTDEESHYYLVIHSTIK</sequence>
<evidence type="ECO:0000256" key="1">
    <source>
        <dbReference type="ARBA" id="ARBA00023125"/>
    </source>
</evidence>
<keyword evidence="1" id="KW-0238">DNA-binding</keyword>
<keyword evidence="4" id="KW-1185">Reference proteome</keyword>
<dbReference type="InterPro" id="IPR010982">
    <property type="entry name" value="Lambda_DNA-bd_dom_sf"/>
</dbReference>
<accession>A0ABY9JUZ8</accession>
<dbReference type="InterPro" id="IPR050807">
    <property type="entry name" value="TransReg_Diox_bact_type"/>
</dbReference>
<dbReference type="InterPro" id="IPR013096">
    <property type="entry name" value="Cupin_2"/>
</dbReference>
<dbReference type="PANTHER" id="PTHR46797">
    <property type="entry name" value="HTH-TYPE TRANSCRIPTIONAL REGULATOR"/>
    <property type="match status" value="1"/>
</dbReference>
<dbReference type="Proteomes" id="UP001197974">
    <property type="component" value="Chromosome"/>
</dbReference>
<reference evidence="3 4" key="1">
    <citation type="submission" date="2023-06" db="EMBL/GenBank/DDBJ databases">
        <title>Five Gram-positive bacteria isolated from mangrove sediments in Shenzhen, Guangdong, China.</title>
        <authorList>
            <person name="Yu S."/>
            <person name="Zheng W."/>
            <person name="Huang Y."/>
        </authorList>
    </citation>
    <scope>NUCLEOTIDE SEQUENCE [LARGE SCALE GENOMIC DNA]</scope>
    <source>
        <strain evidence="3 4">SaN35-3</strain>
    </source>
</reference>
<dbReference type="PANTHER" id="PTHR46797:SF1">
    <property type="entry name" value="METHYLPHOSPHONATE SYNTHASE"/>
    <property type="match status" value="1"/>
</dbReference>
<dbReference type="Pfam" id="PF01381">
    <property type="entry name" value="HTH_3"/>
    <property type="match status" value="1"/>
</dbReference>
<proteinExistence type="predicted"/>